<accession>A0A814N3S1</accession>
<evidence type="ECO:0000313" key="4">
    <source>
        <dbReference type="EMBL" id="CAF3853669.1"/>
    </source>
</evidence>
<comment type="caution">
    <text evidence="2">The sequence shown here is derived from an EMBL/GenBank/DDBJ whole genome shotgun (WGS) entry which is preliminary data.</text>
</comment>
<dbReference type="Proteomes" id="UP000681722">
    <property type="component" value="Unassembled WGS sequence"/>
</dbReference>
<dbReference type="Proteomes" id="UP000677228">
    <property type="component" value="Unassembled WGS sequence"/>
</dbReference>
<organism evidence="2 5">
    <name type="scientific">Didymodactylos carnosus</name>
    <dbReference type="NCBI Taxonomy" id="1234261"/>
    <lineage>
        <taxon>Eukaryota</taxon>
        <taxon>Metazoa</taxon>
        <taxon>Spiralia</taxon>
        <taxon>Gnathifera</taxon>
        <taxon>Rotifera</taxon>
        <taxon>Eurotatoria</taxon>
        <taxon>Bdelloidea</taxon>
        <taxon>Philodinida</taxon>
        <taxon>Philodinidae</taxon>
        <taxon>Didymodactylos</taxon>
    </lineage>
</organism>
<reference evidence="2" key="1">
    <citation type="submission" date="2021-02" db="EMBL/GenBank/DDBJ databases">
        <authorList>
            <person name="Nowell W R."/>
        </authorList>
    </citation>
    <scope>NUCLEOTIDE SEQUENCE</scope>
</reference>
<evidence type="ECO:0000313" key="2">
    <source>
        <dbReference type="EMBL" id="CAF1088165.1"/>
    </source>
</evidence>
<sequence length="76" mass="8163">MVKLRQTDVNALGNATFIEACKFYARGSVSGSTCDCKTGWHFVLHGTLAALHGHFFVAQPLLQAQASATELTPLLT</sequence>
<gene>
    <name evidence="2" type="ORF">GPM918_LOCUS18117</name>
    <name evidence="1" type="ORF">OVA965_LOCUS13528</name>
    <name evidence="4" type="ORF">SRO942_LOCUS18114</name>
    <name evidence="3" type="ORF">TMI583_LOCUS13529</name>
</gene>
<evidence type="ECO:0000313" key="5">
    <source>
        <dbReference type="Proteomes" id="UP000663829"/>
    </source>
</evidence>
<dbReference type="AlphaFoldDB" id="A0A814N3S1"/>
<name>A0A814N3S1_9BILA</name>
<evidence type="ECO:0000313" key="3">
    <source>
        <dbReference type="EMBL" id="CAF3750469.1"/>
    </source>
</evidence>
<dbReference type="Proteomes" id="UP000663829">
    <property type="component" value="Unassembled WGS sequence"/>
</dbReference>
<dbReference type="Proteomes" id="UP000682733">
    <property type="component" value="Unassembled WGS sequence"/>
</dbReference>
<dbReference type="EMBL" id="CAJNOK010005647">
    <property type="protein sequence ID" value="CAF0979889.1"/>
    <property type="molecule type" value="Genomic_DNA"/>
</dbReference>
<protein>
    <submittedName>
        <fullName evidence="2">Uncharacterized protein</fullName>
    </submittedName>
</protein>
<dbReference type="EMBL" id="CAJOBA010005652">
    <property type="protein sequence ID" value="CAF3750469.1"/>
    <property type="molecule type" value="Genomic_DNA"/>
</dbReference>
<proteinExistence type="predicted"/>
<dbReference type="EMBL" id="CAJNOQ010005153">
    <property type="protein sequence ID" value="CAF1088165.1"/>
    <property type="molecule type" value="Genomic_DNA"/>
</dbReference>
<keyword evidence="5" id="KW-1185">Reference proteome</keyword>
<dbReference type="EMBL" id="CAJOBC010005153">
    <property type="protein sequence ID" value="CAF3853669.1"/>
    <property type="molecule type" value="Genomic_DNA"/>
</dbReference>
<evidence type="ECO:0000313" key="1">
    <source>
        <dbReference type="EMBL" id="CAF0979889.1"/>
    </source>
</evidence>